<dbReference type="EMBL" id="OZ023702">
    <property type="protein sequence ID" value="CAK9857108.1"/>
    <property type="molecule type" value="Genomic_DNA"/>
</dbReference>
<evidence type="ECO:0008006" key="4">
    <source>
        <dbReference type="Google" id="ProtNLM"/>
    </source>
</evidence>
<evidence type="ECO:0000313" key="3">
    <source>
        <dbReference type="Proteomes" id="UP001497522"/>
    </source>
</evidence>
<protein>
    <recommendedName>
        <fullName evidence="4">Ribosomal protein L2</fullName>
    </recommendedName>
</protein>
<dbReference type="Proteomes" id="UP001497522">
    <property type="component" value="Chromosome 1"/>
</dbReference>
<evidence type="ECO:0000256" key="1">
    <source>
        <dbReference type="SAM" id="MobiDB-lite"/>
    </source>
</evidence>
<sequence>MRRSCEDIMRSRAVTRPGAGAGSVVVRLAGVERIEEHPALVADGSSSSSVSCLCKNAHWLARDATETMRRHSFFAARAGGRKGRRQRDGETPRRFRHGKKIPPPGVGRVFDVVIPSGLGT</sequence>
<gene>
    <name evidence="2" type="ORF">CSSPJE1EN2_LOCUS103</name>
</gene>
<accession>A0ABP1A3P1</accession>
<feature type="region of interest" description="Disordered" evidence="1">
    <location>
        <begin position="74"/>
        <end position="107"/>
    </location>
</feature>
<evidence type="ECO:0000313" key="2">
    <source>
        <dbReference type="EMBL" id="CAK9857108.1"/>
    </source>
</evidence>
<keyword evidence="3" id="KW-1185">Reference proteome</keyword>
<reference evidence="2 3" key="1">
    <citation type="submission" date="2024-03" db="EMBL/GenBank/DDBJ databases">
        <authorList>
            <consortium name="ELIXIR-Norway"/>
            <consortium name="Elixir Norway"/>
        </authorList>
    </citation>
    <scope>NUCLEOTIDE SEQUENCE [LARGE SCALE GENOMIC DNA]</scope>
</reference>
<organism evidence="2 3">
    <name type="scientific">Sphagnum jensenii</name>
    <dbReference type="NCBI Taxonomy" id="128206"/>
    <lineage>
        <taxon>Eukaryota</taxon>
        <taxon>Viridiplantae</taxon>
        <taxon>Streptophyta</taxon>
        <taxon>Embryophyta</taxon>
        <taxon>Bryophyta</taxon>
        <taxon>Sphagnophytina</taxon>
        <taxon>Sphagnopsida</taxon>
        <taxon>Sphagnales</taxon>
        <taxon>Sphagnaceae</taxon>
        <taxon>Sphagnum</taxon>
    </lineage>
</organism>
<name>A0ABP1A3P1_9BRYO</name>
<proteinExistence type="predicted"/>